<keyword evidence="1" id="KW-1133">Transmembrane helix</keyword>
<protein>
    <submittedName>
        <fullName evidence="2">Uncharacterized protein</fullName>
    </submittedName>
</protein>
<dbReference type="Proteomes" id="UP000180057">
    <property type="component" value="Unassembled WGS sequence"/>
</dbReference>
<dbReference type="AlphaFoldDB" id="A0A1S2M1Z2"/>
<name>A0A1S2M1Z2_9BACI</name>
<proteinExistence type="predicted"/>
<evidence type="ECO:0000313" key="3">
    <source>
        <dbReference type="Proteomes" id="UP000180057"/>
    </source>
</evidence>
<reference evidence="2 3" key="1">
    <citation type="submission" date="2016-10" db="EMBL/GenBank/DDBJ databases">
        <title>Draft genome sequences of four alkaliphilic bacteria belonging to the Anaerobacillus genus.</title>
        <authorList>
            <person name="Bassil N.M."/>
            <person name="Lloyd J.R."/>
        </authorList>
    </citation>
    <scope>NUCLEOTIDE SEQUENCE [LARGE SCALE GENOMIC DNA]</scope>
    <source>
        <strain evidence="2 3">DSM 22531</strain>
    </source>
</reference>
<feature type="transmembrane region" description="Helical" evidence="1">
    <location>
        <begin position="96"/>
        <end position="116"/>
    </location>
</feature>
<evidence type="ECO:0000313" key="2">
    <source>
        <dbReference type="EMBL" id="OIJ18748.1"/>
    </source>
</evidence>
<feature type="transmembrane region" description="Helical" evidence="1">
    <location>
        <begin position="128"/>
        <end position="150"/>
    </location>
</feature>
<accession>A0A1S2M1Z2</accession>
<keyword evidence="1" id="KW-0472">Membrane</keyword>
<keyword evidence="1" id="KW-0812">Transmembrane</keyword>
<feature type="transmembrane region" description="Helical" evidence="1">
    <location>
        <begin position="35"/>
        <end position="54"/>
    </location>
</feature>
<dbReference type="NCBIfam" id="NF041644">
    <property type="entry name" value="CBO0543_fam"/>
    <property type="match status" value="1"/>
</dbReference>
<sequence length="182" mass="22129">MNKSLQEQVENIYNLVAEANEKMFYVWKENILFTWQWWLSVALTILPWIFWIKFRKKDSTIRLLSAGLFVILISSWLDFFGISLGLWYYIYDVIYIIPNYFPWDFTLLPVTIMFLIQFKPNSNRYIKAIFFSLLASFVAEPFFIWIGMYQPKKWEHIYSFPIYIVIFLIADYISKRSSWEKI</sequence>
<feature type="transmembrane region" description="Helical" evidence="1">
    <location>
        <begin position="156"/>
        <end position="173"/>
    </location>
</feature>
<dbReference type="OrthoDB" id="1679483at2"/>
<comment type="caution">
    <text evidence="2">The sequence shown here is derived from an EMBL/GenBank/DDBJ whole genome shotgun (WGS) entry which is preliminary data.</text>
</comment>
<feature type="transmembrane region" description="Helical" evidence="1">
    <location>
        <begin position="66"/>
        <end position="90"/>
    </location>
</feature>
<dbReference type="EMBL" id="MLQS01000027">
    <property type="protein sequence ID" value="OIJ18748.1"/>
    <property type="molecule type" value="Genomic_DNA"/>
</dbReference>
<evidence type="ECO:0000256" key="1">
    <source>
        <dbReference type="SAM" id="Phobius"/>
    </source>
</evidence>
<dbReference type="InterPro" id="IPR048147">
    <property type="entry name" value="CBO0543-like"/>
</dbReference>
<gene>
    <name evidence="2" type="ORF">BKP45_15805</name>
</gene>
<keyword evidence="3" id="KW-1185">Reference proteome</keyword>
<organism evidence="2 3">
    <name type="scientific">Anaerobacillus alkalidiazotrophicus</name>
    <dbReference type="NCBI Taxonomy" id="472963"/>
    <lineage>
        <taxon>Bacteria</taxon>
        <taxon>Bacillati</taxon>
        <taxon>Bacillota</taxon>
        <taxon>Bacilli</taxon>
        <taxon>Bacillales</taxon>
        <taxon>Bacillaceae</taxon>
        <taxon>Anaerobacillus</taxon>
    </lineage>
</organism>
<dbReference type="RefSeq" id="WP_071390663.1">
    <property type="nucleotide sequence ID" value="NZ_MLQS01000027.1"/>
</dbReference>